<evidence type="ECO:0000313" key="8">
    <source>
        <dbReference type="Proteomes" id="UP000548867"/>
    </source>
</evidence>
<dbReference type="Pfam" id="PF13442">
    <property type="entry name" value="Cytochrome_CBB3"/>
    <property type="match status" value="1"/>
</dbReference>
<keyword evidence="8" id="KW-1185">Reference proteome</keyword>
<comment type="caution">
    <text evidence="7">The sequence shown here is derived from an EMBL/GenBank/DDBJ whole genome shotgun (WGS) entry which is preliminary data.</text>
</comment>
<accession>A0A7W6G5X4</accession>
<feature type="transmembrane region" description="Helical" evidence="5">
    <location>
        <begin position="29"/>
        <end position="49"/>
    </location>
</feature>
<keyword evidence="5" id="KW-0472">Membrane</keyword>
<feature type="domain" description="Cytochrome c" evidence="6">
    <location>
        <begin position="60"/>
        <end position="140"/>
    </location>
</feature>
<dbReference type="GO" id="GO:0020037">
    <property type="term" value="F:heme binding"/>
    <property type="evidence" value="ECO:0007669"/>
    <property type="project" value="InterPro"/>
</dbReference>
<keyword evidence="5" id="KW-1133">Transmembrane helix</keyword>
<keyword evidence="1 4" id="KW-0349">Heme</keyword>
<dbReference type="EMBL" id="JACIDX010000001">
    <property type="protein sequence ID" value="MBB3953367.1"/>
    <property type="molecule type" value="Genomic_DNA"/>
</dbReference>
<gene>
    <name evidence="7" type="ORF">GGR38_000279</name>
</gene>
<evidence type="ECO:0000256" key="3">
    <source>
        <dbReference type="ARBA" id="ARBA00023004"/>
    </source>
</evidence>
<dbReference type="Gene3D" id="1.10.760.10">
    <property type="entry name" value="Cytochrome c-like domain"/>
    <property type="match status" value="1"/>
</dbReference>
<dbReference type="InterPro" id="IPR036909">
    <property type="entry name" value="Cyt_c-like_dom_sf"/>
</dbReference>
<dbReference type="Proteomes" id="UP000548867">
    <property type="component" value="Unassembled WGS sequence"/>
</dbReference>
<dbReference type="AlphaFoldDB" id="A0A7W6G5X4"/>
<evidence type="ECO:0000256" key="1">
    <source>
        <dbReference type="ARBA" id="ARBA00022617"/>
    </source>
</evidence>
<dbReference type="PANTHER" id="PTHR35008">
    <property type="entry name" value="BLL4482 PROTEIN-RELATED"/>
    <property type="match status" value="1"/>
</dbReference>
<dbReference type="SUPFAM" id="SSF46626">
    <property type="entry name" value="Cytochrome c"/>
    <property type="match status" value="1"/>
</dbReference>
<evidence type="ECO:0000256" key="2">
    <source>
        <dbReference type="ARBA" id="ARBA00022723"/>
    </source>
</evidence>
<evidence type="ECO:0000259" key="6">
    <source>
        <dbReference type="PROSITE" id="PS51007"/>
    </source>
</evidence>
<dbReference type="InterPro" id="IPR051459">
    <property type="entry name" value="Cytochrome_c-type_DH"/>
</dbReference>
<evidence type="ECO:0000256" key="4">
    <source>
        <dbReference type="PROSITE-ProRule" id="PRU00433"/>
    </source>
</evidence>
<evidence type="ECO:0000313" key="7">
    <source>
        <dbReference type="EMBL" id="MBB3953367.1"/>
    </source>
</evidence>
<dbReference type="GO" id="GO:0046872">
    <property type="term" value="F:metal ion binding"/>
    <property type="evidence" value="ECO:0007669"/>
    <property type="project" value="UniProtKB-KW"/>
</dbReference>
<organism evidence="7 8">
    <name type="scientific">Novosphingobium sediminicola</name>
    <dbReference type="NCBI Taxonomy" id="563162"/>
    <lineage>
        <taxon>Bacteria</taxon>
        <taxon>Pseudomonadati</taxon>
        <taxon>Pseudomonadota</taxon>
        <taxon>Alphaproteobacteria</taxon>
        <taxon>Sphingomonadales</taxon>
        <taxon>Sphingomonadaceae</taxon>
        <taxon>Novosphingobium</taxon>
    </lineage>
</organism>
<name>A0A7W6G5X4_9SPHN</name>
<dbReference type="GO" id="GO:0009055">
    <property type="term" value="F:electron transfer activity"/>
    <property type="evidence" value="ECO:0007669"/>
    <property type="project" value="InterPro"/>
</dbReference>
<dbReference type="RefSeq" id="WP_246404162.1">
    <property type="nucleotide sequence ID" value="NZ_JACIDX010000001.1"/>
</dbReference>
<keyword evidence="2 4" id="KW-0479">Metal-binding</keyword>
<reference evidence="7 8" key="1">
    <citation type="submission" date="2020-08" db="EMBL/GenBank/DDBJ databases">
        <title>Genomic Encyclopedia of Type Strains, Phase IV (KMG-IV): sequencing the most valuable type-strain genomes for metagenomic binning, comparative biology and taxonomic classification.</title>
        <authorList>
            <person name="Goeker M."/>
        </authorList>
    </citation>
    <scope>NUCLEOTIDE SEQUENCE [LARGE SCALE GENOMIC DNA]</scope>
    <source>
        <strain evidence="7 8">DSM 27057</strain>
    </source>
</reference>
<sequence>MGAWKQDGAAGAANDDAVNRASGATKRRWLLALAACLPLGVAGFAPAMAQDTAGGTTNVQISAEGKQVYEEICQACHMADAKGGGGAGAVIPALAGNAKLADKDYPITLLLKGRGGMPWFTEILTPEQMAAVVNYVRGHFNDYHDIVTVADVKRVATGPVPKRDCLNACGQ</sequence>
<dbReference type="PROSITE" id="PS51007">
    <property type="entry name" value="CYTC"/>
    <property type="match status" value="1"/>
</dbReference>
<evidence type="ECO:0000256" key="5">
    <source>
        <dbReference type="SAM" id="Phobius"/>
    </source>
</evidence>
<proteinExistence type="predicted"/>
<dbReference type="PANTHER" id="PTHR35008:SF9">
    <property type="entry name" value="CYTOCHROME C DOMAIN-CONTAINING PROTEIN"/>
    <property type="match status" value="1"/>
</dbReference>
<keyword evidence="5" id="KW-0812">Transmembrane</keyword>
<dbReference type="InterPro" id="IPR009056">
    <property type="entry name" value="Cyt_c-like_dom"/>
</dbReference>
<protein>
    <submittedName>
        <fullName evidence="7">Mono/diheme cytochrome c family protein</fullName>
    </submittedName>
</protein>
<keyword evidence="3 4" id="KW-0408">Iron</keyword>